<comment type="subunit">
    <text evidence="4">Homodimer.</text>
</comment>
<feature type="binding site" evidence="12">
    <location>
        <position position="203"/>
    </location>
    <ligand>
        <name>Mg(2+)</name>
        <dbReference type="ChEBI" id="CHEBI:18420"/>
    </ligand>
</feature>
<evidence type="ECO:0000256" key="7">
    <source>
        <dbReference type="ARBA" id="ARBA00022842"/>
    </source>
</evidence>
<evidence type="ECO:0000313" key="14">
    <source>
        <dbReference type="EMBL" id="RAI60173.1"/>
    </source>
</evidence>
<dbReference type="OrthoDB" id="9773339at2"/>
<dbReference type="InterPro" id="IPR005475">
    <property type="entry name" value="Transketolase-like_Pyr-bd"/>
</dbReference>
<dbReference type="EC" id="1.2.4.1" evidence="11"/>
<accession>A0A327MDN3</accession>
<dbReference type="Pfam" id="PF13292">
    <property type="entry name" value="DXP_synthase_N"/>
    <property type="match status" value="1"/>
</dbReference>
<dbReference type="InterPro" id="IPR029061">
    <property type="entry name" value="THDP-binding"/>
</dbReference>
<proteinExistence type="inferred from homology"/>
<dbReference type="InterPro" id="IPR051157">
    <property type="entry name" value="PDH/Transketolase"/>
</dbReference>
<dbReference type="InterPro" id="IPR004660">
    <property type="entry name" value="PDH_E1"/>
</dbReference>
<dbReference type="SUPFAM" id="SSF52922">
    <property type="entry name" value="TK C-terminal domain-like"/>
    <property type="match status" value="1"/>
</dbReference>
<evidence type="ECO:0000256" key="11">
    <source>
        <dbReference type="PIRNR" id="PIRNR000156"/>
    </source>
</evidence>
<dbReference type="GO" id="GO:0009228">
    <property type="term" value="P:thiamine biosynthetic process"/>
    <property type="evidence" value="ECO:0007669"/>
    <property type="project" value="UniProtKB-KW"/>
</dbReference>
<keyword evidence="8" id="KW-0784">Thiamine biosynthesis</keyword>
<feature type="domain" description="Transketolase-like pyrimidine-binding" evidence="13">
    <location>
        <begin position="429"/>
        <end position="637"/>
    </location>
</feature>
<keyword evidence="11" id="KW-0560">Oxidoreductase</keyword>
<evidence type="ECO:0000256" key="5">
    <source>
        <dbReference type="ARBA" id="ARBA00022679"/>
    </source>
</evidence>
<dbReference type="GO" id="GO:0004739">
    <property type="term" value="F:pyruvate dehydrogenase (acetyl-transferring) activity"/>
    <property type="evidence" value="ECO:0007669"/>
    <property type="project" value="UniProtKB-EC"/>
</dbReference>
<sequence>MTVQGRIAPLADDPARRLELLHAIERKLLWLSAWMIHHANHIRPNRDGLKVGGHQASSASVISIMTALYFEILRPQDRLAAKPHAGPVFHAINYLLGRQTRDKLATLRQFGGIQPYPSRVKDGPEVDFSTGSVGLGVALTSFGSLVQDYVRLHGLGREEVPPGRHIAIVGDAELDEGNIYEALLEGWKHDVRNVWWVIDYNRQSLDSVVQDRLFGRIEGLFRDMGWNVVILKYGRRLEAAFAREGGEALRRWIDDCPNSLYSALTFQGGAAWRAALLAELGREPGARAIIDPLSDEELGALMTNLGGQDVATLLEAFRAQDAAGDQPTCFIAYTIKGMGLPFAGHKDNHAGLMTKEQMATFKAEMRIRDGHEWDRFEGLDIPEAELQAFIEGAPFATPIAPEGRRLQAAAVPVPGASFPQPKVAPGRKLSTQAAFGEVLAELGRGHGEAAAIAKRIVTTSPDVTVSTNLGPWVNRRGIFDRHLKNDVFRDAKLASAQRWGMSPEGQHIELGIAEQNLFLLLSALGLAHDLYGARLLPVGTVYDPFVNRGLDALIYACYQDARFMLVSTPSGLTLAPEGGQHQSVNTPLIGMAQDRLASFEPAFADELAILMRWGFEHMQKPEGSAVWLRLSTRGLEQPQRRLDPAAVVAGAHWMVPPAPGARIALAYQGAVAPEAMAAFEALREDEPGAGLLAITSPDRLHAGWLAARRKARGGFGGPSWVEELLAPLAPEAALVTVLDGHPAAHAWLGAVRGQRVVPLGVDHFGQAGDIPDLYRAYGLDTDAILDACAQAMLG</sequence>
<dbReference type="GO" id="GO:0008661">
    <property type="term" value="F:1-deoxy-D-xylulose-5-phosphate synthase activity"/>
    <property type="evidence" value="ECO:0007669"/>
    <property type="project" value="InterPro"/>
</dbReference>
<comment type="function">
    <text evidence="11">Component of the pyruvate dehydrogenase (PDH) complex, that catalyzes the overall conversion of pyruvate to acetyl-CoA and CO(2).</text>
</comment>
<dbReference type="InterPro" id="IPR005477">
    <property type="entry name" value="Dxylulose-5-P_synthase"/>
</dbReference>
<keyword evidence="5" id="KW-0808">Transferase</keyword>
<keyword evidence="11" id="KW-0670">Pyruvate</keyword>
<keyword evidence="6 12" id="KW-0479">Metal-binding</keyword>
<dbReference type="PANTHER" id="PTHR43825">
    <property type="entry name" value="PYRUVATE DEHYDROGENASE E1 COMPONENT"/>
    <property type="match status" value="1"/>
</dbReference>
<dbReference type="GO" id="GO:0016114">
    <property type="term" value="P:terpenoid biosynthetic process"/>
    <property type="evidence" value="ECO:0007669"/>
    <property type="project" value="InterPro"/>
</dbReference>
<evidence type="ECO:0000256" key="1">
    <source>
        <dbReference type="ARBA" id="ARBA00001946"/>
    </source>
</evidence>
<feature type="binding site" evidence="12">
    <location>
        <position position="201"/>
    </location>
    <ligand>
        <name>Mg(2+)</name>
        <dbReference type="ChEBI" id="CHEBI:18420"/>
    </ligand>
</feature>
<dbReference type="SMART" id="SM00861">
    <property type="entry name" value="Transket_pyr"/>
    <property type="match status" value="1"/>
</dbReference>
<protein>
    <recommendedName>
        <fullName evidence="11">Pyruvate dehydrogenase E1 component</fullName>
        <ecNumber evidence="11">1.2.4.1</ecNumber>
    </recommendedName>
</protein>
<comment type="similarity">
    <text evidence="3">Belongs to the transketolase family. DXPS subfamily.</text>
</comment>
<keyword evidence="9 11" id="KW-0786">Thiamine pyrophosphate</keyword>
<evidence type="ECO:0000256" key="10">
    <source>
        <dbReference type="ARBA" id="ARBA00023229"/>
    </source>
</evidence>
<dbReference type="PIRSF" id="PIRSF000156">
    <property type="entry name" value="Pyruvate_dh_E1"/>
    <property type="match status" value="1"/>
</dbReference>
<dbReference type="EMBL" id="QLIX01000002">
    <property type="protein sequence ID" value="RAI60173.1"/>
    <property type="molecule type" value="Genomic_DNA"/>
</dbReference>
<evidence type="ECO:0000256" key="4">
    <source>
        <dbReference type="ARBA" id="ARBA00011738"/>
    </source>
</evidence>
<gene>
    <name evidence="14" type="ORF">DOO78_03540</name>
</gene>
<dbReference type="GO" id="GO:0046872">
    <property type="term" value="F:metal ion binding"/>
    <property type="evidence" value="ECO:0007669"/>
    <property type="project" value="UniProtKB-KW"/>
</dbReference>
<evidence type="ECO:0000256" key="8">
    <source>
        <dbReference type="ARBA" id="ARBA00022977"/>
    </source>
</evidence>
<comment type="cofactor">
    <cofactor evidence="11">
        <name>thiamine diphosphate</name>
        <dbReference type="ChEBI" id="CHEBI:58937"/>
    </cofactor>
</comment>
<dbReference type="Pfam" id="PF02779">
    <property type="entry name" value="Transket_pyr"/>
    <property type="match status" value="1"/>
</dbReference>
<dbReference type="RefSeq" id="WP_111468358.1">
    <property type="nucleotide sequence ID" value="NZ_QLIX01000002.1"/>
</dbReference>
<evidence type="ECO:0000259" key="13">
    <source>
        <dbReference type="SMART" id="SM00861"/>
    </source>
</evidence>
<evidence type="ECO:0000256" key="9">
    <source>
        <dbReference type="ARBA" id="ARBA00023052"/>
    </source>
</evidence>
<comment type="catalytic activity">
    <reaction evidence="11">
        <text>N(6)-[(R)-lipoyl]-L-lysyl-[protein] + pyruvate + H(+) = N(6)-[(R)-S(8)-acetyldihydrolipoyl]-L-lysyl-[protein] + CO2</text>
        <dbReference type="Rhea" id="RHEA:19189"/>
        <dbReference type="Rhea" id="RHEA-COMP:10474"/>
        <dbReference type="Rhea" id="RHEA-COMP:10478"/>
        <dbReference type="ChEBI" id="CHEBI:15361"/>
        <dbReference type="ChEBI" id="CHEBI:15378"/>
        <dbReference type="ChEBI" id="CHEBI:16526"/>
        <dbReference type="ChEBI" id="CHEBI:83099"/>
        <dbReference type="ChEBI" id="CHEBI:83111"/>
        <dbReference type="EC" id="1.2.4.1"/>
    </reaction>
</comment>
<keyword evidence="10" id="KW-0414">Isoprene biosynthesis</keyword>
<evidence type="ECO:0000256" key="2">
    <source>
        <dbReference type="ARBA" id="ARBA00004980"/>
    </source>
</evidence>
<reference evidence="15" key="1">
    <citation type="submission" date="2018-06" db="EMBL/GenBank/DDBJ databases">
        <authorList>
            <person name="Khan S.A."/>
        </authorList>
    </citation>
    <scope>NUCLEOTIDE SEQUENCE [LARGE SCALE GENOMIC DNA]</scope>
    <source>
        <strain evidence="15">DB-1506</strain>
    </source>
</reference>
<keyword evidence="7 12" id="KW-0460">Magnesium</keyword>
<organism evidence="14 15">
    <name type="scientific">Roseicella frigidaeris</name>
    <dbReference type="NCBI Taxonomy" id="2230885"/>
    <lineage>
        <taxon>Bacteria</taxon>
        <taxon>Pseudomonadati</taxon>
        <taxon>Pseudomonadota</taxon>
        <taxon>Alphaproteobacteria</taxon>
        <taxon>Acetobacterales</taxon>
        <taxon>Roseomonadaceae</taxon>
        <taxon>Roseicella</taxon>
    </lineage>
</organism>
<feature type="binding site" evidence="12">
    <location>
        <position position="171"/>
    </location>
    <ligand>
        <name>Mg(2+)</name>
        <dbReference type="ChEBI" id="CHEBI:18420"/>
    </ligand>
</feature>
<comment type="caution">
    <text evidence="14">The sequence shown here is derived from an EMBL/GenBank/DDBJ whole genome shotgun (WGS) entry which is preliminary data.</text>
</comment>
<evidence type="ECO:0000256" key="6">
    <source>
        <dbReference type="ARBA" id="ARBA00022723"/>
    </source>
</evidence>
<evidence type="ECO:0000256" key="12">
    <source>
        <dbReference type="PIRSR" id="PIRSR000156-1"/>
    </source>
</evidence>
<dbReference type="Proteomes" id="UP000249065">
    <property type="component" value="Unassembled WGS sequence"/>
</dbReference>
<dbReference type="Gene3D" id="3.40.50.920">
    <property type="match status" value="1"/>
</dbReference>
<evidence type="ECO:0000313" key="15">
    <source>
        <dbReference type="Proteomes" id="UP000249065"/>
    </source>
</evidence>
<dbReference type="InterPro" id="IPR009014">
    <property type="entry name" value="Transketo_C/PFOR_II"/>
</dbReference>
<evidence type="ECO:0000256" key="3">
    <source>
        <dbReference type="ARBA" id="ARBA00011081"/>
    </source>
</evidence>
<keyword evidence="15" id="KW-1185">Reference proteome</keyword>
<dbReference type="UniPathway" id="UPA00064">
    <property type="reaction ID" value="UER00091"/>
</dbReference>
<comment type="cofactor">
    <cofactor evidence="1 12">
        <name>Mg(2+)</name>
        <dbReference type="ChEBI" id="CHEBI:18420"/>
    </cofactor>
</comment>
<dbReference type="AlphaFoldDB" id="A0A327MDN3"/>
<dbReference type="Gene3D" id="3.40.50.970">
    <property type="match status" value="2"/>
</dbReference>
<dbReference type="SUPFAM" id="SSF52518">
    <property type="entry name" value="Thiamin diphosphate-binding fold (THDP-binding)"/>
    <property type="match status" value="2"/>
</dbReference>
<dbReference type="PANTHER" id="PTHR43825:SF4">
    <property type="entry name" value="PYRUVATE DEHYDROGENASE E1 COMPONENT"/>
    <property type="match status" value="1"/>
</dbReference>
<name>A0A327MDN3_9PROT</name>
<comment type="pathway">
    <text evidence="2">Metabolic intermediate biosynthesis; 1-deoxy-D-xylulose 5-phosphate biosynthesis; 1-deoxy-D-xylulose 5-phosphate from D-glyceraldehyde 3-phosphate and pyruvate: step 1/1.</text>
</comment>